<feature type="compositionally biased region" description="Basic residues" evidence="1">
    <location>
        <begin position="391"/>
        <end position="404"/>
    </location>
</feature>
<reference evidence="2" key="1">
    <citation type="submission" date="2023-04" db="EMBL/GenBank/DDBJ databases">
        <title>Colletotrichum limetticola genome sequence.</title>
        <authorList>
            <person name="Baroncelli R."/>
        </authorList>
    </citation>
    <scope>NUCLEOTIDE SEQUENCE</scope>
    <source>
        <strain evidence="2">KLA-Anderson</strain>
    </source>
</reference>
<evidence type="ECO:0000313" key="3">
    <source>
        <dbReference type="Proteomes" id="UP001169217"/>
    </source>
</evidence>
<evidence type="ECO:0000256" key="1">
    <source>
        <dbReference type="SAM" id="MobiDB-lite"/>
    </source>
</evidence>
<keyword evidence="3" id="KW-1185">Reference proteome</keyword>
<dbReference type="EMBL" id="JARUPT010000187">
    <property type="protein sequence ID" value="KAK0375871.1"/>
    <property type="molecule type" value="Genomic_DNA"/>
</dbReference>
<protein>
    <submittedName>
        <fullName evidence="2">Uncharacterized protein</fullName>
    </submittedName>
</protein>
<proteinExistence type="predicted"/>
<feature type="compositionally biased region" description="Polar residues" evidence="1">
    <location>
        <begin position="269"/>
        <end position="279"/>
    </location>
</feature>
<feature type="region of interest" description="Disordered" evidence="1">
    <location>
        <begin position="269"/>
        <end position="422"/>
    </location>
</feature>
<dbReference type="Proteomes" id="UP001169217">
    <property type="component" value="Unassembled WGS sequence"/>
</dbReference>
<gene>
    <name evidence="2" type="ORF">CLIM01_06771</name>
</gene>
<feature type="compositionally biased region" description="Polar residues" evidence="1">
    <location>
        <begin position="408"/>
        <end position="417"/>
    </location>
</feature>
<organism evidence="2 3">
    <name type="scientific">Colletotrichum limetticola</name>
    <dbReference type="NCBI Taxonomy" id="1209924"/>
    <lineage>
        <taxon>Eukaryota</taxon>
        <taxon>Fungi</taxon>
        <taxon>Dikarya</taxon>
        <taxon>Ascomycota</taxon>
        <taxon>Pezizomycotina</taxon>
        <taxon>Sordariomycetes</taxon>
        <taxon>Hypocreomycetidae</taxon>
        <taxon>Glomerellales</taxon>
        <taxon>Glomerellaceae</taxon>
        <taxon>Colletotrichum</taxon>
        <taxon>Colletotrichum acutatum species complex</taxon>
    </lineage>
</organism>
<name>A0ABQ9PWG7_9PEZI</name>
<evidence type="ECO:0000313" key="2">
    <source>
        <dbReference type="EMBL" id="KAK0375871.1"/>
    </source>
</evidence>
<feature type="compositionally biased region" description="Acidic residues" evidence="1">
    <location>
        <begin position="288"/>
        <end position="326"/>
    </location>
</feature>
<comment type="caution">
    <text evidence="2">The sequence shown here is derived from an EMBL/GenBank/DDBJ whole genome shotgun (WGS) entry which is preliminary data.</text>
</comment>
<accession>A0ABQ9PWG7</accession>
<sequence>MTLLLNLPLIFRQPASAILKVLALRSKRILPTYERQLTNNLVIDFPSYFHSPAVIDFTMSASGQHAVGELCYSPGLNVFNDGLNYADSPPRSMIIQVSAFQDRVVSQLNAMPAIRWLDLEDSWRLPRPNEVYTGGQKDHLSGLWIGWFLPDFQILDDYFPPSGRWRSLPPKQCVNNHTTHPSPRPIIKKAFKVVYKPGREGDTKFFALCTPDANGICQAKVVPDGARNIFFFKEWRDDAVRGSWARQRTWTTNAKAGASRIYSMINAATNQPVHSQQRTSESEYEHCLEEEDEEDDDDGEDKESEYAESEIEGSGSEEENSEEDFEQERPLESLRPSPPEFASYPESGSGSSDEDEYHSNGQASRRGSHRTPKQDIKATISARIASEPRSNLRRRPASSRRSIHVSHNLLSRHNTNRPGPADTLVGNVATNLKRSQSPMQSLSSKNMHPWELTSRSLVDRRAQPASRPFIKNEDSQDSDDEIQFIKEVPTQRPQQMTTKVEAFTVASSETSITYISKFVAAGKLLQLARLPDTFSRKIMLESFSKHLKSTNLAQFDALVKNIVDSAEEGVRVMIAETLQEQLKDRLPVVSGA</sequence>